<dbReference type="Proteomes" id="UP000601435">
    <property type="component" value="Unassembled WGS sequence"/>
</dbReference>
<gene>
    <name evidence="7" type="primary">TPC1</name>
    <name evidence="7" type="ORF">SNEC2469_LOCUS25128</name>
</gene>
<comment type="caution">
    <text evidence="7">The sequence shown here is derived from an EMBL/GenBank/DDBJ whole genome shotgun (WGS) entry which is preliminary data.</text>
</comment>
<feature type="non-terminal residue" evidence="7">
    <location>
        <position position="1"/>
    </location>
</feature>
<feature type="transmembrane region" description="Helical" evidence="5">
    <location>
        <begin position="241"/>
        <end position="264"/>
    </location>
</feature>
<reference evidence="7" key="1">
    <citation type="submission" date="2021-02" db="EMBL/GenBank/DDBJ databases">
        <authorList>
            <person name="Dougan E. K."/>
            <person name="Rhodes N."/>
            <person name="Thang M."/>
            <person name="Chan C."/>
        </authorList>
    </citation>
    <scope>NUCLEOTIDE SEQUENCE</scope>
</reference>
<dbReference type="InterPro" id="IPR027359">
    <property type="entry name" value="Volt_channel_dom_sf"/>
</dbReference>
<feature type="domain" description="Ion transport" evidence="6">
    <location>
        <begin position="107"/>
        <end position="352"/>
    </location>
</feature>
<feature type="transmembrane region" description="Helical" evidence="5">
    <location>
        <begin position="109"/>
        <end position="128"/>
    </location>
</feature>
<feature type="transmembrane region" description="Helical" evidence="5">
    <location>
        <begin position="321"/>
        <end position="343"/>
    </location>
</feature>
<evidence type="ECO:0000259" key="6">
    <source>
        <dbReference type="Pfam" id="PF00520"/>
    </source>
</evidence>
<feature type="transmembrane region" description="Helical" evidence="5">
    <location>
        <begin position="140"/>
        <end position="162"/>
    </location>
</feature>
<evidence type="ECO:0000256" key="3">
    <source>
        <dbReference type="ARBA" id="ARBA00022989"/>
    </source>
</evidence>
<evidence type="ECO:0000313" key="8">
    <source>
        <dbReference type="Proteomes" id="UP000601435"/>
    </source>
</evidence>
<feature type="transmembrane region" description="Helical" evidence="5">
    <location>
        <begin position="174"/>
        <end position="195"/>
    </location>
</feature>
<dbReference type="PANTHER" id="PTHR46726:SF1">
    <property type="entry name" value="TWO-PORE CALCIUM CHANNEL 3"/>
    <property type="match status" value="1"/>
</dbReference>
<evidence type="ECO:0000256" key="5">
    <source>
        <dbReference type="SAM" id="Phobius"/>
    </source>
</evidence>
<organism evidence="7 8">
    <name type="scientific">Symbiodinium necroappetens</name>
    <dbReference type="NCBI Taxonomy" id="1628268"/>
    <lineage>
        <taxon>Eukaryota</taxon>
        <taxon>Sar</taxon>
        <taxon>Alveolata</taxon>
        <taxon>Dinophyceae</taxon>
        <taxon>Suessiales</taxon>
        <taxon>Symbiodiniaceae</taxon>
        <taxon>Symbiodinium</taxon>
    </lineage>
</organism>
<dbReference type="GO" id="GO:0005216">
    <property type="term" value="F:monoatomic ion channel activity"/>
    <property type="evidence" value="ECO:0007669"/>
    <property type="project" value="InterPro"/>
</dbReference>
<dbReference type="Gene3D" id="1.10.287.70">
    <property type="match status" value="1"/>
</dbReference>
<dbReference type="PANTHER" id="PTHR46726">
    <property type="entry name" value="TWO PORE CHANNEL 3"/>
    <property type="match status" value="1"/>
</dbReference>
<dbReference type="EMBL" id="CAJNJA010049153">
    <property type="protein sequence ID" value="CAE7835899.1"/>
    <property type="molecule type" value="Genomic_DNA"/>
</dbReference>
<evidence type="ECO:0000256" key="2">
    <source>
        <dbReference type="ARBA" id="ARBA00022692"/>
    </source>
</evidence>
<dbReference type="Pfam" id="PF00520">
    <property type="entry name" value="Ion_trans"/>
    <property type="match status" value="1"/>
</dbReference>
<accession>A0A812ZRB0</accession>
<dbReference type="InterPro" id="IPR005821">
    <property type="entry name" value="Ion_trans_dom"/>
</dbReference>
<dbReference type="AlphaFoldDB" id="A0A812ZRB0"/>
<sequence length="383" mass="43086">MQRTATSGSTDSGGFDLNVKTEWEREVSGASNTSVLTFTNRGEIKESAGDESQQHKTKSKGIATEYFKRSETDADSFTLKGKVLANSEKSLVITVCQGFSRKILRNKMFAHFMVVIVVLDAFLTATDIDFRARGETPPGLVLGLSTMCLCLYALELLFQVFARGRRVLHDWLAWMDLIIIVSGCVDLLVSAFVKIEFLSKIGAMRVLRLIRIVRLLQLLRRNRSLKELQKLVNMLATCLKTLLWSFVFLCLVMTGWAMLIVEIIHPYVLELHEMFIDCEQCTRATSTVMQANLLLFKTVIAGDSWGQIAVPVIESHPETSIIFVGSLLTLVFGVLNLIVAVVVDTFAEVRENDVVNLAQELEFNIEDDQKILRQIFHRIDADE</sequence>
<evidence type="ECO:0000256" key="1">
    <source>
        <dbReference type="ARBA" id="ARBA00004141"/>
    </source>
</evidence>
<name>A0A812ZRB0_9DINO</name>
<evidence type="ECO:0000256" key="4">
    <source>
        <dbReference type="ARBA" id="ARBA00023136"/>
    </source>
</evidence>
<dbReference type="SUPFAM" id="SSF81324">
    <property type="entry name" value="Voltage-gated potassium channels"/>
    <property type="match status" value="1"/>
</dbReference>
<keyword evidence="4 5" id="KW-0472">Membrane</keyword>
<keyword evidence="3 5" id="KW-1133">Transmembrane helix</keyword>
<evidence type="ECO:0000313" key="7">
    <source>
        <dbReference type="EMBL" id="CAE7835899.1"/>
    </source>
</evidence>
<keyword evidence="2 5" id="KW-0812">Transmembrane</keyword>
<dbReference type="OrthoDB" id="444540at2759"/>
<dbReference type="Gene3D" id="1.20.120.350">
    <property type="entry name" value="Voltage-gated potassium channels. Chain C"/>
    <property type="match status" value="1"/>
</dbReference>
<comment type="subcellular location">
    <subcellularLocation>
        <location evidence="1">Membrane</location>
        <topology evidence="1">Multi-pass membrane protein</topology>
    </subcellularLocation>
</comment>
<proteinExistence type="predicted"/>
<protein>
    <submittedName>
        <fullName evidence="7">TPC1 protein</fullName>
    </submittedName>
</protein>
<dbReference type="GO" id="GO:0016020">
    <property type="term" value="C:membrane"/>
    <property type="evidence" value="ECO:0007669"/>
    <property type="project" value="UniProtKB-SubCell"/>
</dbReference>
<keyword evidence="8" id="KW-1185">Reference proteome</keyword>